<evidence type="ECO:0000256" key="1">
    <source>
        <dbReference type="SAM" id="MobiDB-lite"/>
    </source>
</evidence>
<feature type="compositionally biased region" description="Basic and acidic residues" evidence="1">
    <location>
        <begin position="86"/>
        <end position="95"/>
    </location>
</feature>
<organism evidence="2 3">
    <name type="scientific">Streptomyces harbinensis</name>
    <dbReference type="NCBI Taxonomy" id="1176198"/>
    <lineage>
        <taxon>Bacteria</taxon>
        <taxon>Bacillati</taxon>
        <taxon>Actinomycetota</taxon>
        <taxon>Actinomycetes</taxon>
        <taxon>Kitasatosporales</taxon>
        <taxon>Streptomycetaceae</taxon>
        <taxon>Streptomyces</taxon>
    </lineage>
</organism>
<proteinExistence type="predicted"/>
<evidence type="ECO:0000313" key="3">
    <source>
        <dbReference type="Proteomes" id="UP000198873"/>
    </source>
</evidence>
<dbReference type="STRING" id="1176198.SAMN05444716_1217"/>
<sequence>MSIWTIDSIAHALPHPELRARFARETSFTEVSKLPAIIDKWVRVVEEFEAGRARIEALAAHQREHGQLPTEYETRLTDITTQLQADADRTGRSAA</sequence>
<dbReference type="EMBL" id="FPAB01000021">
    <property type="protein sequence ID" value="SFT23873.1"/>
    <property type="molecule type" value="Genomic_DNA"/>
</dbReference>
<reference evidence="3" key="1">
    <citation type="submission" date="2016-10" db="EMBL/GenBank/DDBJ databases">
        <authorList>
            <person name="Varghese N."/>
            <person name="Submissions S."/>
        </authorList>
    </citation>
    <scope>NUCLEOTIDE SEQUENCE [LARGE SCALE GENOMIC DNA]</scope>
    <source>
        <strain evidence="3">CGMCC 4.7047</strain>
    </source>
</reference>
<protein>
    <submittedName>
        <fullName evidence="2">Uncharacterized protein</fullName>
    </submittedName>
</protein>
<dbReference type="Proteomes" id="UP000198873">
    <property type="component" value="Unassembled WGS sequence"/>
</dbReference>
<keyword evidence="3" id="KW-1185">Reference proteome</keyword>
<dbReference type="RefSeq" id="WP_254791746.1">
    <property type="nucleotide sequence ID" value="NZ_FPAB01000021.1"/>
</dbReference>
<feature type="region of interest" description="Disordered" evidence="1">
    <location>
        <begin position="63"/>
        <end position="95"/>
    </location>
</feature>
<evidence type="ECO:0000313" key="2">
    <source>
        <dbReference type="EMBL" id="SFT23873.1"/>
    </source>
</evidence>
<gene>
    <name evidence="2" type="ORF">SAMN05444716_1217</name>
</gene>
<feature type="compositionally biased region" description="Basic and acidic residues" evidence="1">
    <location>
        <begin position="63"/>
        <end position="76"/>
    </location>
</feature>
<accession>A0A1I6WD18</accession>
<dbReference type="AlphaFoldDB" id="A0A1I6WD18"/>
<name>A0A1I6WD18_9ACTN</name>